<dbReference type="PANTHER" id="PTHR40111">
    <property type="entry name" value="CEPHALOSPORIN-C DEACETYLASE"/>
    <property type="match status" value="1"/>
</dbReference>
<name>A0ABU1ITE4_9BACL</name>
<proteinExistence type="predicted"/>
<dbReference type="Pfam" id="PF05448">
    <property type="entry name" value="AXE1"/>
    <property type="match status" value="1"/>
</dbReference>
<keyword evidence="3" id="KW-1185">Reference proteome</keyword>
<evidence type="ECO:0000259" key="1">
    <source>
        <dbReference type="Pfam" id="PF05448"/>
    </source>
</evidence>
<organism evidence="2 3">
    <name type="scientific">Paenibacillus hunanensis</name>
    <dbReference type="NCBI Taxonomy" id="539262"/>
    <lineage>
        <taxon>Bacteria</taxon>
        <taxon>Bacillati</taxon>
        <taxon>Bacillota</taxon>
        <taxon>Bacilli</taxon>
        <taxon>Bacillales</taxon>
        <taxon>Paenibacillaceae</taxon>
        <taxon>Paenibacillus</taxon>
    </lineage>
</organism>
<gene>
    <name evidence="2" type="ORF">JOC58_000407</name>
</gene>
<protein>
    <submittedName>
        <fullName evidence="2">Cephalosporin-C deacetylase</fullName>
        <ecNumber evidence="2">3.1.1.41</ecNumber>
    </submittedName>
</protein>
<feature type="domain" description="Acetyl xylan esterase" evidence="1">
    <location>
        <begin position="2"/>
        <end position="310"/>
    </location>
</feature>
<evidence type="ECO:0000313" key="2">
    <source>
        <dbReference type="EMBL" id="MDR6242523.1"/>
    </source>
</evidence>
<dbReference type="EMBL" id="JAVDQH010000001">
    <property type="protein sequence ID" value="MDR6242523.1"/>
    <property type="molecule type" value="Genomic_DNA"/>
</dbReference>
<dbReference type="InterPro" id="IPR039069">
    <property type="entry name" value="CE7"/>
</dbReference>
<reference evidence="2 3" key="1">
    <citation type="submission" date="2023-07" db="EMBL/GenBank/DDBJ databases">
        <title>Genomic Encyclopedia of Type Strains, Phase IV (KMG-IV): sequencing the most valuable type-strain genomes for metagenomic binning, comparative biology and taxonomic classification.</title>
        <authorList>
            <person name="Goeker M."/>
        </authorList>
    </citation>
    <scope>NUCLEOTIDE SEQUENCE [LARGE SCALE GENOMIC DNA]</scope>
    <source>
        <strain evidence="2 3">DSM 22170</strain>
    </source>
</reference>
<dbReference type="GO" id="GO:0047739">
    <property type="term" value="F:cephalosporin-C deacetylase activity"/>
    <property type="evidence" value="ECO:0007669"/>
    <property type="project" value="UniProtKB-EC"/>
</dbReference>
<evidence type="ECO:0000313" key="3">
    <source>
        <dbReference type="Proteomes" id="UP001185028"/>
    </source>
</evidence>
<dbReference type="InterPro" id="IPR029058">
    <property type="entry name" value="AB_hydrolase_fold"/>
</dbReference>
<keyword evidence="2" id="KW-0378">Hydrolase</keyword>
<comment type="caution">
    <text evidence="2">The sequence shown here is derived from an EMBL/GenBank/DDBJ whole genome shotgun (WGS) entry which is preliminary data.</text>
</comment>
<dbReference type="SUPFAM" id="SSF53474">
    <property type="entry name" value="alpha/beta-Hydrolases"/>
    <property type="match status" value="1"/>
</dbReference>
<dbReference type="Gene3D" id="3.40.50.1820">
    <property type="entry name" value="alpha/beta hydrolase"/>
    <property type="match status" value="1"/>
</dbReference>
<dbReference type="PANTHER" id="PTHR40111:SF1">
    <property type="entry name" value="CEPHALOSPORIN-C DEACETYLASE"/>
    <property type="match status" value="1"/>
</dbReference>
<dbReference type="EC" id="3.1.1.41" evidence="2"/>
<sequence>MSDMPLAQMKEYMGSSPKPADFDEYWKRALEQLDRQPLDYELVRADFQSPLAECFHLYFTGVGGARVHAKFVRPTGSSAAQPGPGLAMFHGYTCDSGEWFDKVNYAAHGFTVLALDCRGQAGPSLDTVTVQGTTVRGHIIRGIDDPDPDKLYYRNVFLDTVQTVRILMSMDTVDANRIGVHGASQGGALATACAALEPRVRIAVPVYPFLSDYKRAFEVSPTTSAYEELVYYFRFFDPNHQREDEIFNKLGYIDIQNLTDRIQADVLWVTALSDIICPPSTQFAAYNKIKSTKELLIYHEYGHEYLPYLGDKTLSKLMTL</sequence>
<dbReference type="Proteomes" id="UP001185028">
    <property type="component" value="Unassembled WGS sequence"/>
</dbReference>
<dbReference type="RefSeq" id="WP_188774972.1">
    <property type="nucleotide sequence ID" value="NZ_BMMB01000003.1"/>
</dbReference>
<dbReference type="InterPro" id="IPR008391">
    <property type="entry name" value="AXE1_dom"/>
</dbReference>
<accession>A0ABU1ITE4</accession>